<keyword evidence="2" id="KW-1185">Reference proteome</keyword>
<dbReference type="OrthoDB" id="5616307at2"/>
<sequence length="99" mass="11375">MNFKDMIDNMSPEVYGSLKQAVELGKWPNGIKLTDEQKELCLQAIITYDYSNKPEEQRVGFIDREVHKGCESKKDTITHETVKWVSNTDQHKGNAESND</sequence>
<dbReference type="Pfam" id="PF07023">
    <property type="entry name" value="DUF1315"/>
    <property type="match status" value="1"/>
</dbReference>
<evidence type="ECO:0000313" key="2">
    <source>
        <dbReference type="Proteomes" id="UP000294656"/>
    </source>
</evidence>
<gene>
    <name evidence="1" type="ORF">DFP79_2605</name>
</gene>
<protein>
    <recommendedName>
        <fullName evidence="3">DUF1315 family protein</fullName>
    </recommendedName>
</protein>
<dbReference type="InterPro" id="IPR009749">
    <property type="entry name" value="DUF1315"/>
</dbReference>
<dbReference type="AlphaFoldDB" id="A0A4R6M6U8"/>
<evidence type="ECO:0008006" key="3">
    <source>
        <dbReference type="Google" id="ProtNLM"/>
    </source>
</evidence>
<dbReference type="RefSeq" id="WP_133504334.1">
    <property type="nucleotide sequence ID" value="NZ_SNXC01000013.1"/>
</dbReference>
<dbReference type="EMBL" id="SNXC01000013">
    <property type="protein sequence ID" value="TDO96836.1"/>
    <property type="molecule type" value="Genomic_DNA"/>
</dbReference>
<reference evidence="1 2" key="1">
    <citation type="submission" date="2019-03" db="EMBL/GenBank/DDBJ databases">
        <title>Genomic Encyclopedia of Type Strains, Phase III (KMG-III): the genomes of soil and plant-associated and newly described type strains.</title>
        <authorList>
            <person name="Whitman W."/>
        </authorList>
    </citation>
    <scope>NUCLEOTIDE SEQUENCE [LARGE SCALE GENOMIC DNA]</scope>
    <source>
        <strain evidence="1 2">CECT 7378</strain>
    </source>
</reference>
<dbReference type="Proteomes" id="UP000294656">
    <property type="component" value="Unassembled WGS sequence"/>
</dbReference>
<evidence type="ECO:0000313" key="1">
    <source>
        <dbReference type="EMBL" id="TDO96836.1"/>
    </source>
</evidence>
<accession>A0A4R6M6U8</accession>
<organism evidence="1 2">
    <name type="scientific">Marinomonas balearica</name>
    <dbReference type="NCBI Taxonomy" id="491947"/>
    <lineage>
        <taxon>Bacteria</taxon>
        <taxon>Pseudomonadati</taxon>
        <taxon>Pseudomonadota</taxon>
        <taxon>Gammaproteobacteria</taxon>
        <taxon>Oceanospirillales</taxon>
        <taxon>Oceanospirillaceae</taxon>
        <taxon>Marinomonas</taxon>
    </lineage>
</organism>
<comment type="caution">
    <text evidence="1">The sequence shown here is derived from an EMBL/GenBank/DDBJ whole genome shotgun (WGS) entry which is preliminary data.</text>
</comment>
<proteinExistence type="predicted"/>
<name>A0A4R6M6U8_9GAMM</name>